<dbReference type="InterPro" id="IPR006486">
    <property type="entry name" value="PYST_A"/>
</dbReference>
<dbReference type="RefSeq" id="XP_004223896.1">
    <property type="nucleotide sequence ID" value="XM_004223848.1"/>
</dbReference>
<dbReference type="OrthoDB" id="370643at2759"/>
<name>K6UWC8_PLACD</name>
<dbReference type="OMA" id="WDENGTK"/>
<evidence type="ECO:0000313" key="2">
    <source>
        <dbReference type="Proteomes" id="UP000006319"/>
    </source>
</evidence>
<reference evidence="1 2" key="1">
    <citation type="journal article" date="2012" name="Nat. Genet.">
        <title>Plasmodium cynomolgi genome sequences provide insight into Plasmodium vivax and the monkey malaria clade.</title>
        <authorList>
            <person name="Tachibana S."/>
            <person name="Sullivan S.A."/>
            <person name="Kawai S."/>
            <person name="Nakamura S."/>
            <person name="Kim H.R."/>
            <person name="Goto N."/>
            <person name="Arisue N."/>
            <person name="Palacpac N.M.Q."/>
            <person name="Honma H."/>
            <person name="Yagi M."/>
            <person name="Tougan T."/>
            <person name="Katakai Y."/>
            <person name="Kaneko O."/>
            <person name="Mita T."/>
            <person name="Kita K."/>
            <person name="Yasutomi Y."/>
            <person name="Sutton P.L."/>
            <person name="Shakhbatyan R."/>
            <person name="Horii T."/>
            <person name="Yasunaga T."/>
            <person name="Barnwell J.W."/>
            <person name="Escalante A.A."/>
            <person name="Carlton J.M."/>
            <person name="Tanabe K."/>
        </authorList>
    </citation>
    <scope>NUCLEOTIDE SEQUENCE [LARGE SCALE GENOMIC DNA]</scope>
    <source>
        <strain evidence="1 2">B</strain>
    </source>
</reference>
<organism evidence="1 2">
    <name type="scientific">Plasmodium cynomolgi (strain B)</name>
    <dbReference type="NCBI Taxonomy" id="1120755"/>
    <lineage>
        <taxon>Eukaryota</taxon>
        <taxon>Sar</taxon>
        <taxon>Alveolata</taxon>
        <taxon>Apicomplexa</taxon>
        <taxon>Aconoidasida</taxon>
        <taxon>Haemosporida</taxon>
        <taxon>Plasmodiidae</taxon>
        <taxon>Plasmodium</taxon>
        <taxon>Plasmodium (Plasmodium)</taxon>
    </lineage>
</organism>
<dbReference type="Gene3D" id="3.30.530.20">
    <property type="match status" value="1"/>
</dbReference>
<dbReference type="GeneID" id="14694322"/>
<dbReference type="eggNOG" id="ENOG502RSXJ">
    <property type="taxonomic scope" value="Eukaryota"/>
</dbReference>
<dbReference type="Proteomes" id="UP000006319">
    <property type="component" value="Chromosome 12"/>
</dbReference>
<dbReference type="NCBIfam" id="TIGR01599">
    <property type="entry name" value="PYST-A"/>
    <property type="match status" value="1"/>
</dbReference>
<dbReference type="InterPro" id="IPR023393">
    <property type="entry name" value="START-like_dom_sf"/>
</dbReference>
<proteinExistence type="predicted"/>
<evidence type="ECO:0008006" key="3">
    <source>
        <dbReference type="Google" id="ProtNLM"/>
    </source>
</evidence>
<dbReference type="EMBL" id="DF157104">
    <property type="protein sequence ID" value="GAB67949.1"/>
    <property type="molecule type" value="Genomic_DNA"/>
</dbReference>
<evidence type="ECO:0000313" key="1">
    <source>
        <dbReference type="EMBL" id="GAB67949.1"/>
    </source>
</evidence>
<dbReference type="PhylomeDB" id="K6UWC8"/>
<accession>K6UWC8</accession>
<dbReference type="KEGG" id="pcy:PCYB_125150"/>
<keyword evidence="2" id="KW-1185">Reference proteome</keyword>
<protein>
    <recommendedName>
        <fullName evidence="3">START domain-containing protein</fullName>
    </recommendedName>
</protein>
<dbReference type="SUPFAM" id="SSF55961">
    <property type="entry name" value="Bet v1-like"/>
    <property type="match status" value="1"/>
</dbReference>
<dbReference type="VEuPathDB" id="PlasmoDB:PCYB_125150"/>
<gene>
    <name evidence="1" type="ORF">PCYB_125150</name>
</gene>
<dbReference type="AlphaFoldDB" id="K6UWC8"/>
<sequence>MNRDGVTNGGGVDERINNMKHLFCNNPQEIKKVNEIIEETDKVLYDFAVNDEEYYKYTSLDQESHLYFKKVNNVDVGKLTLVFHDATKLERLIELIWDENGAKKFDPYFIEGKILRVYNKDLILLQQSYRGTLGNEGRYFYILVHKKKIDNDTYLISCASVNVDDQKKNQSTFTNPLVSSANTLSLDIECDEQIKNASLRKMFVNVSGYYIKREEDHLNFTYISSIELDTSSLIPQFIIRKVKASKMTQLQTLKNYL</sequence>